<feature type="domain" description="PLD phosphodiesterase" evidence="5">
    <location>
        <begin position="128"/>
        <end position="155"/>
    </location>
</feature>
<dbReference type="EMBL" id="CP003969">
    <property type="protein sequence ID" value="AGP38983.1"/>
    <property type="molecule type" value="Genomic_DNA"/>
</dbReference>
<dbReference type="Gene3D" id="3.30.870.10">
    <property type="entry name" value="Endonuclease Chain A"/>
    <property type="match status" value="2"/>
</dbReference>
<feature type="domain" description="PLD phosphodiesterase" evidence="5">
    <location>
        <begin position="359"/>
        <end position="386"/>
    </location>
</feature>
<feature type="region of interest" description="Disordered" evidence="4">
    <location>
        <begin position="661"/>
        <end position="685"/>
    </location>
</feature>
<gene>
    <name evidence="6" type="ORF">SCE1572_33540</name>
</gene>
<dbReference type="GO" id="GO:0009395">
    <property type="term" value="P:phospholipid catabolic process"/>
    <property type="evidence" value="ECO:0007669"/>
    <property type="project" value="TreeGrafter"/>
</dbReference>
<reference evidence="6 7" key="1">
    <citation type="journal article" date="2013" name="Sci. Rep.">
        <title>Extraordinary expansion of a Sorangium cellulosum genome from an alkaline milieu.</title>
        <authorList>
            <person name="Han K."/>
            <person name="Li Z.F."/>
            <person name="Peng R."/>
            <person name="Zhu L.P."/>
            <person name="Zhou T."/>
            <person name="Wang L.G."/>
            <person name="Li S.G."/>
            <person name="Zhang X.B."/>
            <person name="Hu W."/>
            <person name="Wu Z.H."/>
            <person name="Qin N."/>
            <person name="Li Y.Z."/>
        </authorList>
    </citation>
    <scope>NUCLEOTIDE SEQUENCE [LARGE SCALE GENOMIC DNA]</scope>
    <source>
        <strain evidence="6 7">So0157-2</strain>
    </source>
</reference>
<evidence type="ECO:0000256" key="4">
    <source>
        <dbReference type="SAM" id="MobiDB-lite"/>
    </source>
</evidence>
<dbReference type="STRING" id="1254432.SCE1572_33540"/>
<evidence type="ECO:0000256" key="3">
    <source>
        <dbReference type="ARBA" id="ARBA00023098"/>
    </source>
</evidence>
<organism evidence="6 7">
    <name type="scientific">Sorangium cellulosum So0157-2</name>
    <dbReference type="NCBI Taxonomy" id="1254432"/>
    <lineage>
        <taxon>Bacteria</taxon>
        <taxon>Pseudomonadati</taxon>
        <taxon>Myxococcota</taxon>
        <taxon>Polyangia</taxon>
        <taxon>Polyangiales</taxon>
        <taxon>Polyangiaceae</taxon>
        <taxon>Sorangium</taxon>
    </lineage>
</organism>
<dbReference type="GO" id="GO:0005886">
    <property type="term" value="C:plasma membrane"/>
    <property type="evidence" value="ECO:0007669"/>
    <property type="project" value="TreeGrafter"/>
</dbReference>
<dbReference type="InterPro" id="IPR015679">
    <property type="entry name" value="PLipase_D_fam"/>
</dbReference>
<dbReference type="PANTHER" id="PTHR18896">
    <property type="entry name" value="PHOSPHOLIPASE D"/>
    <property type="match status" value="1"/>
</dbReference>
<name>S4Y7X5_SORCE</name>
<dbReference type="AlphaFoldDB" id="S4Y7X5"/>
<dbReference type="Gene3D" id="2.160.20.80">
    <property type="entry name" value="E3 ubiquitin-protein ligase SopA"/>
    <property type="match status" value="1"/>
</dbReference>
<evidence type="ECO:0000256" key="2">
    <source>
        <dbReference type="ARBA" id="ARBA00022801"/>
    </source>
</evidence>
<dbReference type="Proteomes" id="UP000014803">
    <property type="component" value="Chromosome"/>
</dbReference>
<dbReference type="PANTHER" id="PTHR18896:SF60">
    <property type="entry name" value="PHOSPHOLIPASE D"/>
    <property type="match status" value="1"/>
</dbReference>
<keyword evidence="2" id="KW-0378">Hydrolase</keyword>
<keyword evidence="1" id="KW-0677">Repeat</keyword>
<dbReference type="Pfam" id="PF00614">
    <property type="entry name" value="PLDc"/>
    <property type="match status" value="1"/>
</dbReference>
<evidence type="ECO:0000313" key="6">
    <source>
        <dbReference type="EMBL" id="AGP38983.1"/>
    </source>
</evidence>
<evidence type="ECO:0000256" key="1">
    <source>
        <dbReference type="ARBA" id="ARBA00022737"/>
    </source>
</evidence>
<proteinExistence type="predicted"/>
<evidence type="ECO:0000313" key="7">
    <source>
        <dbReference type="Proteomes" id="UP000014803"/>
    </source>
</evidence>
<dbReference type="GO" id="GO:0004630">
    <property type="term" value="F:phospholipase D activity"/>
    <property type="evidence" value="ECO:0007669"/>
    <property type="project" value="TreeGrafter"/>
</dbReference>
<dbReference type="CDD" id="cd09140">
    <property type="entry name" value="PLDc_vPLD1_2_like_bac_1"/>
    <property type="match status" value="1"/>
</dbReference>
<dbReference type="PROSITE" id="PS50035">
    <property type="entry name" value="PLD"/>
    <property type="match status" value="2"/>
</dbReference>
<dbReference type="SUPFAM" id="SSF56024">
    <property type="entry name" value="Phospholipase D/nuclease"/>
    <property type="match status" value="2"/>
</dbReference>
<dbReference type="eggNOG" id="COG1502">
    <property type="taxonomic scope" value="Bacteria"/>
</dbReference>
<accession>S4Y7X5</accession>
<evidence type="ECO:0000259" key="5">
    <source>
        <dbReference type="PROSITE" id="PS50035"/>
    </source>
</evidence>
<dbReference type="SMART" id="SM00155">
    <property type="entry name" value="PLDc"/>
    <property type="match status" value="2"/>
</dbReference>
<dbReference type="InterPro" id="IPR025202">
    <property type="entry name" value="PLD-like_dom"/>
</dbReference>
<dbReference type="HOGENOM" id="CLU_011094_1_0_7"/>
<sequence length="685" mass="74943">MATIIDPRRHTWCSTPVDDFGLLVDADEYYPEFYRVAAKARRYLLLAGWQFDSDVALLRGGREAEVSSPITLLKFLNHLCEINPDLQIFILAWDFHLVFALEREWLQQLVFEWTNHRLHFLFDSTHVERASHHQKFVVVDGELSFLGGLDLCDHRWDDRSHANKNPFRVSRGEPHKPFHDVQAYLRGREVARALTEIFTDRWRRAGGVPIALPDLEGAEPTFPDYRPEGGLPIAARRVTLSRTDPHGAPTGAPSCTEIRDLYLDAIDAAERFIYIETQYFSSHVIAEGIARRMRAEGRPLLDVVLMLNMEAETMKEQIAVGLSQAKVLGALRAVAAETGHRLGVYYTLPACGEDETAERATYIHSKLMIVDDRFLTMGSANLTNRSLSIDTEINASVETEDPGDALGRSIRRVRASLIGEHLGDTELDRADDLVAYLDGLASPPTGPRTPGSSCRLRLHPSPTADERALLELIDPHQLPFDPAAAEDIDKRNGSLFVGGLGALWRHLFSSRSDAIRADANHADANHADANHADANHADANHADANHADANHADANHADANHADANHADANHADANHADANHADANHADANHADANHADANHADANHADANHADANHADANHADANHADANHADANHADANHADANHADANHADANHADANHADANHAGTSHVGTSLTDASRTDAT</sequence>
<dbReference type="eggNOG" id="COG1357">
    <property type="taxonomic scope" value="Bacteria"/>
</dbReference>
<dbReference type="Pfam" id="PF13091">
    <property type="entry name" value="PLDc_2"/>
    <property type="match status" value="1"/>
</dbReference>
<protein>
    <recommendedName>
        <fullName evidence="5">PLD phosphodiesterase domain-containing protein</fullName>
    </recommendedName>
</protein>
<keyword evidence="3" id="KW-0443">Lipid metabolism</keyword>
<dbReference type="SUPFAM" id="SSF141571">
    <property type="entry name" value="Pentapeptide repeat-like"/>
    <property type="match status" value="1"/>
</dbReference>
<dbReference type="RefSeq" id="WP_020738610.1">
    <property type="nucleotide sequence ID" value="NC_021658.1"/>
</dbReference>
<dbReference type="InterPro" id="IPR001736">
    <property type="entry name" value="PLipase_D/transphosphatidylase"/>
</dbReference>
<dbReference type="PATRIC" id="fig|1254432.3.peg.7614"/>
<dbReference type="KEGG" id="scu:SCE1572_33540"/>
<dbReference type="CDD" id="cd09143">
    <property type="entry name" value="PLDc_vPLD1_2_like_bac_2"/>
    <property type="match status" value="1"/>
</dbReference>